<dbReference type="Proteomes" id="UP001428341">
    <property type="component" value="Unassembled WGS sequence"/>
</dbReference>
<sequence length="80" mass="8971">MLKLAVLKSPIGQVIKPESQSVPRDVLVFFVNNRNCSCGTLVIGEIEEDRHMTLLITHMYDPTPLPDLLLCSTSDRSMEI</sequence>
<name>A0AAP0MEM8_9ROSI</name>
<keyword evidence="2" id="KW-1185">Reference proteome</keyword>
<protein>
    <submittedName>
        <fullName evidence="1">Uncharacterized protein</fullName>
    </submittedName>
</protein>
<evidence type="ECO:0000313" key="2">
    <source>
        <dbReference type="Proteomes" id="UP001428341"/>
    </source>
</evidence>
<organism evidence="1 2">
    <name type="scientific">Citrus x changshan-huyou</name>
    <dbReference type="NCBI Taxonomy" id="2935761"/>
    <lineage>
        <taxon>Eukaryota</taxon>
        <taxon>Viridiplantae</taxon>
        <taxon>Streptophyta</taxon>
        <taxon>Embryophyta</taxon>
        <taxon>Tracheophyta</taxon>
        <taxon>Spermatophyta</taxon>
        <taxon>Magnoliopsida</taxon>
        <taxon>eudicotyledons</taxon>
        <taxon>Gunneridae</taxon>
        <taxon>Pentapetalae</taxon>
        <taxon>rosids</taxon>
        <taxon>malvids</taxon>
        <taxon>Sapindales</taxon>
        <taxon>Rutaceae</taxon>
        <taxon>Aurantioideae</taxon>
        <taxon>Citrus</taxon>
    </lineage>
</organism>
<reference evidence="1 2" key="1">
    <citation type="submission" date="2024-05" db="EMBL/GenBank/DDBJ databases">
        <title>Haplotype-resolved chromosome-level genome assembly of Huyou (Citrus changshanensis).</title>
        <authorList>
            <person name="Miao C."/>
            <person name="Chen W."/>
            <person name="Wu Y."/>
            <person name="Wang L."/>
            <person name="Zhao S."/>
            <person name="Grierson D."/>
            <person name="Xu C."/>
            <person name="Chen K."/>
        </authorList>
    </citation>
    <scope>NUCLEOTIDE SEQUENCE [LARGE SCALE GENOMIC DNA]</scope>
    <source>
        <strain evidence="1">01-14</strain>
        <tissue evidence="1">Leaf</tissue>
    </source>
</reference>
<evidence type="ECO:0000313" key="1">
    <source>
        <dbReference type="EMBL" id="KAK9209040.1"/>
    </source>
</evidence>
<proteinExistence type="predicted"/>
<accession>A0AAP0MEM8</accession>
<dbReference type="EMBL" id="JBCGBO010000004">
    <property type="protein sequence ID" value="KAK9209040.1"/>
    <property type="molecule type" value="Genomic_DNA"/>
</dbReference>
<comment type="caution">
    <text evidence="1">The sequence shown here is derived from an EMBL/GenBank/DDBJ whole genome shotgun (WGS) entry which is preliminary data.</text>
</comment>
<gene>
    <name evidence="1" type="ORF">WN944_001403</name>
</gene>
<dbReference type="AlphaFoldDB" id="A0AAP0MEM8"/>